<dbReference type="Pfam" id="PF26002">
    <property type="entry name" value="Beta-barrel_AprE"/>
    <property type="match status" value="1"/>
</dbReference>
<keyword evidence="8" id="KW-0472">Membrane</keyword>
<keyword evidence="6" id="KW-0812">Transmembrane</keyword>
<dbReference type="Pfam" id="PF25994">
    <property type="entry name" value="HH_AprE"/>
    <property type="match status" value="1"/>
</dbReference>
<protein>
    <recommendedName>
        <fullName evidence="9">Membrane fusion protein (MFP) family protein</fullName>
    </recommendedName>
</protein>
<comment type="similarity">
    <text evidence="2 9">Belongs to the membrane fusion protein (MFP) (TC 8.A.1) family.</text>
</comment>
<dbReference type="Proteomes" id="UP001549204">
    <property type="component" value="Unassembled WGS sequence"/>
</dbReference>
<evidence type="ECO:0000256" key="8">
    <source>
        <dbReference type="ARBA" id="ARBA00023136"/>
    </source>
</evidence>
<dbReference type="PRINTS" id="PR01490">
    <property type="entry name" value="RTXTOXIND"/>
</dbReference>
<evidence type="ECO:0000313" key="13">
    <source>
        <dbReference type="EMBL" id="MET3583639.1"/>
    </source>
</evidence>
<gene>
    <name evidence="13" type="ORF">ABID19_006704</name>
</gene>
<dbReference type="RefSeq" id="WP_263805101.1">
    <property type="nucleotide sequence ID" value="NZ_JBEPMC010000020.1"/>
</dbReference>
<comment type="subcellular location">
    <subcellularLocation>
        <location evidence="1 9">Cell inner membrane</location>
        <topology evidence="1 9">Single-pass membrane protein</topology>
    </subcellularLocation>
</comment>
<keyword evidence="4 9" id="KW-1003">Cell membrane</keyword>
<name>A0ABV2GZC8_9HYPH</name>
<dbReference type="Gene3D" id="2.40.30.170">
    <property type="match status" value="1"/>
</dbReference>
<keyword evidence="3 9" id="KW-0813">Transport</keyword>
<accession>A0ABV2GZC8</accession>
<sequence length="436" mass="47580">MIADRNATAGHAIRRYLLAGVATCILLVGGVGSLAAVTEISGAVIATGTLVVDSNVKKVQHPTGGVVGEIRVREGDAVKSGDVLVRLDATLARTNLAIVAKGLDEFEARLARLEAERDGRETITFPQQLASRENDPAIARIMAAERLLFEFRRRARIGQKAQLTERIAQLAEEISGLTEQKGADQQEIELIGTELEGIRKLWEKKYVSIQRMTALQRDAIKLEGEHGQLTASIAQAKGRCAEIELQIVQIDQDLHSQVAAELREVQGRISEFVERKVAAEDELKRVDIRSPQDGIVHQLAVHTVGGVLSAGDPIMLIVPVADKLTVEARIAPQDIDQVTSGQKAVLRLSAFNQQTTPQLTGVLTRISADLTIDERSGLGFYTARVMLPQEELAKLNGLTLAPGMPSEVFFPTADRTMLSYLVKPLSDQVRRAFREE</sequence>
<feature type="coiled-coil region" evidence="10">
    <location>
        <begin position="96"/>
        <end position="123"/>
    </location>
</feature>
<keyword evidence="5 9" id="KW-0997">Cell inner membrane</keyword>
<dbReference type="InterPro" id="IPR058982">
    <property type="entry name" value="Beta-barrel_AprE"/>
</dbReference>
<evidence type="ECO:0000256" key="7">
    <source>
        <dbReference type="ARBA" id="ARBA00022989"/>
    </source>
</evidence>
<feature type="domain" description="AprE-like beta-barrel" evidence="12">
    <location>
        <begin position="324"/>
        <end position="412"/>
    </location>
</feature>
<keyword evidence="14" id="KW-1185">Reference proteome</keyword>
<dbReference type="InterPro" id="IPR058781">
    <property type="entry name" value="HH_AprE-like"/>
</dbReference>
<keyword evidence="7" id="KW-1133">Transmembrane helix</keyword>
<dbReference type="InterPro" id="IPR050739">
    <property type="entry name" value="MFP"/>
</dbReference>
<evidence type="ECO:0000256" key="6">
    <source>
        <dbReference type="ARBA" id="ARBA00022692"/>
    </source>
</evidence>
<evidence type="ECO:0000259" key="11">
    <source>
        <dbReference type="Pfam" id="PF25994"/>
    </source>
</evidence>
<evidence type="ECO:0000256" key="5">
    <source>
        <dbReference type="ARBA" id="ARBA00022519"/>
    </source>
</evidence>
<proteinExistence type="inferred from homology"/>
<organism evidence="13 14">
    <name type="scientific">Mesorhizobium robiniae</name>
    <dbReference type="NCBI Taxonomy" id="559315"/>
    <lineage>
        <taxon>Bacteria</taxon>
        <taxon>Pseudomonadati</taxon>
        <taxon>Pseudomonadota</taxon>
        <taxon>Alphaproteobacteria</taxon>
        <taxon>Hyphomicrobiales</taxon>
        <taxon>Phyllobacteriaceae</taxon>
        <taxon>Mesorhizobium</taxon>
    </lineage>
</organism>
<dbReference type="EMBL" id="JBEPMC010000020">
    <property type="protein sequence ID" value="MET3583639.1"/>
    <property type="molecule type" value="Genomic_DNA"/>
</dbReference>
<dbReference type="PANTHER" id="PTHR30386">
    <property type="entry name" value="MEMBRANE FUSION SUBUNIT OF EMRAB-TOLC MULTIDRUG EFFLUX PUMP"/>
    <property type="match status" value="1"/>
</dbReference>
<evidence type="ECO:0000256" key="2">
    <source>
        <dbReference type="ARBA" id="ARBA00009477"/>
    </source>
</evidence>
<comment type="caution">
    <text evidence="13">The sequence shown here is derived from an EMBL/GenBank/DDBJ whole genome shotgun (WGS) entry which is preliminary data.</text>
</comment>
<reference evidence="13 14" key="1">
    <citation type="submission" date="2024-06" db="EMBL/GenBank/DDBJ databases">
        <title>Genomic Encyclopedia of Type Strains, Phase IV (KMG-IV): sequencing the most valuable type-strain genomes for metagenomic binning, comparative biology and taxonomic classification.</title>
        <authorList>
            <person name="Goeker M."/>
        </authorList>
    </citation>
    <scope>NUCLEOTIDE SEQUENCE [LARGE SCALE GENOMIC DNA]</scope>
    <source>
        <strain evidence="13 14">DSM 100022</strain>
    </source>
</reference>
<feature type="domain" description="AprE-like long alpha-helical hairpin" evidence="11">
    <location>
        <begin position="92"/>
        <end position="282"/>
    </location>
</feature>
<dbReference type="Gene3D" id="2.40.50.100">
    <property type="match status" value="1"/>
</dbReference>
<evidence type="ECO:0000259" key="12">
    <source>
        <dbReference type="Pfam" id="PF26002"/>
    </source>
</evidence>
<evidence type="ECO:0000256" key="9">
    <source>
        <dbReference type="RuleBase" id="RU365093"/>
    </source>
</evidence>
<keyword evidence="10" id="KW-0175">Coiled coil</keyword>
<evidence type="ECO:0000256" key="1">
    <source>
        <dbReference type="ARBA" id="ARBA00004377"/>
    </source>
</evidence>
<dbReference type="InterPro" id="IPR010129">
    <property type="entry name" value="T1SS_HlyD"/>
</dbReference>
<evidence type="ECO:0000313" key="14">
    <source>
        <dbReference type="Proteomes" id="UP001549204"/>
    </source>
</evidence>
<evidence type="ECO:0000256" key="10">
    <source>
        <dbReference type="SAM" id="Coils"/>
    </source>
</evidence>
<dbReference type="NCBIfam" id="TIGR01843">
    <property type="entry name" value="type_I_hlyD"/>
    <property type="match status" value="1"/>
</dbReference>
<dbReference type="PANTHER" id="PTHR30386:SF17">
    <property type="entry name" value="ALKALINE PROTEASE SECRETION PROTEIN APRE"/>
    <property type="match status" value="1"/>
</dbReference>
<feature type="coiled-coil region" evidence="10">
    <location>
        <begin position="160"/>
        <end position="187"/>
    </location>
</feature>
<evidence type="ECO:0000256" key="4">
    <source>
        <dbReference type="ARBA" id="ARBA00022475"/>
    </source>
</evidence>
<evidence type="ECO:0000256" key="3">
    <source>
        <dbReference type="ARBA" id="ARBA00022448"/>
    </source>
</evidence>